<dbReference type="GO" id="GO:0016020">
    <property type="term" value="C:membrane"/>
    <property type="evidence" value="ECO:0007669"/>
    <property type="project" value="UniProtKB-SubCell"/>
</dbReference>
<dbReference type="NCBIfam" id="TIGR00879">
    <property type="entry name" value="SP"/>
    <property type="match status" value="1"/>
</dbReference>
<dbReference type="InParanoid" id="A0A1Y2G029"/>
<proteinExistence type="inferred from homology"/>
<evidence type="ECO:0000256" key="4">
    <source>
        <dbReference type="ARBA" id="ARBA00022692"/>
    </source>
</evidence>
<dbReference type="InterPro" id="IPR020846">
    <property type="entry name" value="MFS_dom"/>
</dbReference>
<gene>
    <name evidence="12" type="ORF">BCR35DRAFT_287812</name>
</gene>
<reference evidence="12 13" key="1">
    <citation type="submission" date="2016-07" db="EMBL/GenBank/DDBJ databases">
        <title>Pervasive Adenine N6-methylation of Active Genes in Fungi.</title>
        <authorList>
            <consortium name="DOE Joint Genome Institute"/>
            <person name="Mondo S.J."/>
            <person name="Dannebaum R.O."/>
            <person name="Kuo R.C."/>
            <person name="Labutti K."/>
            <person name="Haridas S."/>
            <person name="Kuo A."/>
            <person name="Salamov A."/>
            <person name="Ahrendt S.R."/>
            <person name="Lipzen A."/>
            <person name="Sullivan W."/>
            <person name="Andreopoulos W.B."/>
            <person name="Clum A."/>
            <person name="Lindquist E."/>
            <person name="Daum C."/>
            <person name="Ramamoorthy G.K."/>
            <person name="Gryganskyi A."/>
            <person name="Culley D."/>
            <person name="Magnuson J.K."/>
            <person name="James T.Y."/>
            <person name="O'Malley M.A."/>
            <person name="Stajich J.E."/>
            <person name="Spatafora J.W."/>
            <person name="Visel A."/>
            <person name="Grigoriev I.V."/>
        </authorList>
    </citation>
    <scope>NUCLEOTIDE SEQUENCE [LARGE SCALE GENOMIC DNA]</scope>
    <source>
        <strain evidence="12 13">62-1032</strain>
    </source>
</reference>
<organism evidence="12 13">
    <name type="scientific">Leucosporidium creatinivorum</name>
    <dbReference type="NCBI Taxonomy" id="106004"/>
    <lineage>
        <taxon>Eukaryota</taxon>
        <taxon>Fungi</taxon>
        <taxon>Dikarya</taxon>
        <taxon>Basidiomycota</taxon>
        <taxon>Pucciniomycotina</taxon>
        <taxon>Microbotryomycetes</taxon>
        <taxon>Leucosporidiales</taxon>
        <taxon>Leucosporidium</taxon>
    </lineage>
</organism>
<feature type="transmembrane region" description="Helical" evidence="10">
    <location>
        <begin position="306"/>
        <end position="326"/>
    </location>
</feature>
<feature type="compositionally biased region" description="Basic and acidic residues" evidence="9">
    <location>
        <begin position="491"/>
        <end position="513"/>
    </location>
</feature>
<evidence type="ECO:0000259" key="11">
    <source>
        <dbReference type="PROSITE" id="PS50850"/>
    </source>
</evidence>
<evidence type="ECO:0000256" key="7">
    <source>
        <dbReference type="ARBA" id="ARBA00049119"/>
    </source>
</evidence>
<protein>
    <submittedName>
        <fullName evidence="12">General substrate transporter</fullName>
    </submittedName>
</protein>
<evidence type="ECO:0000256" key="9">
    <source>
        <dbReference type="SAM" id="MobiDB-lite"/>
    </source>
</evidence>
<keyword evidence="5 10" id="KW-1133">Transmembrane helix</keyword>
<feature type="transmembrane region" description="Helical" evidence="10">
    <location>
        <begin position="279"/>
        <end position="300"/>
    </location>
</feature>
<dbReference type="EMBL" id="MCGR01000005">
    <property type="protein sequence ID" value="ORY89777.1"/>
    <property type="molecule type" value="Genomic_DNA"/>
</dbReference>
<evidence type="ECO:0000256" key="10">
    <source>
        <dbReference type="SAM" id="Phobius"/>
    </source>
</evidence>
<dbReference type="InterPro" id="IPR003663">
    <property type="entry name" value="Sugar/inositol_transpt"/>
</dbReference>
<feature type="transmembrane region" description="Helical" evidence="10">
    <location>
        <begin position="182"/>
        <end position="203"/>
    </location>
</feature>
<keyword evidence="13" id="KW-1185">Reference proteome</keyword>
<feature type="transmembrane region" description="Helical" evidence="10">
    <location>
        <begin position="157"/>
        <end position="176"/>
    </location>
</feature>
<dbReference type="PRINTS" id="PR00171">
    <property type="entry name" value="SUGRTRNSPORT"/>
</dbReference>
<evidence type="ECO:0000256" key="1">
    <source>
        <dbReference type="ARBA" id="ARBA00004141"/>
    </source>
</evidence>
<evidence type="ECO:0000313" key="12">
    <source>
        <dbReference type="EMBL" id="ORY89777.1"/>
    </source>
</evidence>
<evidence type="ECO:0000313" key="13">
    <source>
        <dbReference type="Proteomes" id="UP000193467"/>
    </source>
</evidence>
<feature type="transmembrane region" description="Helical" evidence="10">
    <location>
        <begin position="92"/>
        <end position="111"/>
    </location>
</feature>
<keyword evidence="3 8" id="KW-0813">Transport</keyword>
<comment type="catalytic activity">
    <reaction evidence="7">
        <text>myo-inositol(out) + H(+)(out) = myo-inositol(in) + H(+)(in)</text>
        <dbReference type="Rhea" id="RHEA:60364"/>
        <dbReference type="ChEBI" id="CHEBI:15378"/>
        <dbReference type="ChEBI" id="CHEBI:17268"/>
    </reaction>
</comment>
<feature type="transmembrane region" description="Helical" evidence="10">
    <location>
        <begin position="367"/>
        <end position="392"/>
    </location>
</feature>
<feature type="region of interest" description="Disordered" evidence="9">
    <location>
        <begin position="486"/>
        <end position="513"/>
    </location>
</feature>
<dbReference type="OrthoDB" id="6612291at2759"/>
<keyword evidence="6 10" id="KW-0472">Membrane</keyword>
<evidence type="ECO:0000256" key="3">
    <source>
        <dbReference type="ARBA" id="ARBA00022448"/>
    </source>
</evidence>
<dbReference type="Proteomes" id="UP000193467">
    <property type="component" value="Unassembled WGS sequence"/>
</dbReference>
<evidence type="ECO:0000256" key="5">
    <source>
        <dbReference type="ARBA" id="ARBA00022989"/>
    </source>
</evidence>
<evidence type="ECO:0000256" key="8">
    <source>
        <dbReference type="RuleBase" id="RU003346"/>
    </source>
</evidence>
<comment type="subcellular location">
    <subcellularLocation>
        <location evidence="1">Membrane</location>
        <topology evidence="1">Multi-pass membrane protein</topology>
    </subcellularLocation>
</comment>
<dbReference type="InterPro" id="IPR005828">
    <property type="entry name" value="MFS_sugar_transport-like"/>
</dbReference>
<comment type="similarity">
    <text evidence="2 8">Belongs to the major facilitator superfamily. Sugar transporter (TC 2.A.1.1) family.</text>
</comment>
<feature type="transmembrane region" description="Helical" evidence="10">
    <location>
        <begin position="117"/>
        <end position="136"/>
    </location>
</feature>
<dbReference type="GO" id="GO:0005351">
    <property type="term" value="F:carbohydrate:proton symporter activity"/>
    <property type="evidence" value="ECO:0007669"/>
    <property type="project" value="TreeGrafter"/>
</dbReference>
<feature type="transmembrane region" description="Helical" evidence="10">
    <location>
        <begin position="404"/>
        <end position="425"/>
    </location>
</feature>
<dbReference type="AlphaFoldDB" id="A0A1Y2G029"/>
<accession>A0A1Y2G029</accession>
<dbReference type="Gene3D" id="1.20.1250.20">
    <property type="entry name" value="MFS general substrate transporter like domains"/>
    <property type="match status" value="1"/>
</dbReference>
<name>A0A1Y2G029_9BASI</name>
<evidence type="ECO:0000256" key="6">
    <source>
        <dbReference type="ARBA" id="ARBA00023136"/>
    </source>
</evidence>
<dbReference type="PANTHER" id="PTHR48022:SF2">
    <property type="entry name" value="PLASTIDIC GLUCOSE TRANSPORTER 4"/>
    <property type="match status" value="1"/>
</dbReference>
<dbReference type="Pfam" id="PF00083">
    <property type="entry name" value="Sugar_tr"/>
    <property type="match status" value="1"/>
</dbReference>
<feature type="transmembrane region" description="Helical" evidence="10">
    <location>
        <begin position="437"/>
        <end position="456"/>
    </location>
</feature>
<dbReference type="PANTHER" id="PTHR48022">
    <property type="entry name" value="PLASTIDIC GLUCOSE TRANSPORTER 4"/>
    <property type="match status" value="1"/>
</dbReference>
<sequence length="513" mass="55116">MSDYTPNLILACTFASLGAFSFGFDNGWWGGVLGERAFNQAYGSIETIAADGSITRSLSAAETSNGTGLGTAGIMLGCMAAPFINKRWGRKGAMLSIAIIGIIGGLIEMLSTFPHSYYMLVAGKIIINSSVGIAASTAPAYQAECAPARIRGSLSNAYNFINTVGGLCATATIWGVNERLDSSAWLIPMGLQFIPSVAILLGLKWMPESPRWLIEVGRDEEAIESIRSLRGDAVDARAEVAEIRSAYEAEKAMYSGVEWGMLFKGTNTRRTLISIGLQCLQQGQGISFMANYLLVTFIALGFSDVYLLSFGVSLVMIGANALGFYLPDKVGRRKLLLFGATAMFACQCIVGGITTSNSTPTGSLANLLIAACFIWIAAFGASWGTLPWIVSAEISSQMLREKSLASAAWSGFGVGLISNFVTPYIQNPEYGNLGAKIGWLWAGFSFVSIIYVYVMVPELKGRTLEELDQLFEARISARQFGTHRLNAPLEGETHSDDGKLSKSELADAERHLE</sequence>
<dbReference type="PROSITE" id="PS50850">
    <property type="entry name" value="MFS"/>
    <property type="match status" value="1"/>
</dbReference>
<dbReference type="InterPro" id="IPR036259">
    <property type="entry name" value="MFS_trans_sf"/>
</dbReference>
<dbReference type="SUPFAM" id="SSF103473">
    <property type="entry name" value="MFS general substrate transporter"/>
    <property type="match status" value="1"/>
</dbReference>
<feature type="transmembrane region" description="Helical" evidence="10">
    <location>
        <begin position="66"/>
        <end position="85"/>
    </location>
</feature>
<keyword evidence="4 10" id="KW-0812">Transmembrane</keyword>
<dbReference type="InterPro" id="IPR050360">
    <property type="entry name" value="MFS_Sugar_Transporters"/>
</dbReference>
<evidence type="ECO:0000256" key="2">
    <source>
        <dbReference type="ARBA" id="ARBA00010992"/>
    </source>
</evidence>
<feature type="domain" description="Major facilitator superfamily (MFS) profile" evidence="11">
    <location>
        <begin position="11"/>
        <end position="460"/>
    </location>
</feature>
<feature type="transmembrane region" description="Helical" evidence="10">
    <location>
        <begin position="335"/>
        <end position="355"/>
    </location>
</feature>
<comment type="caution">
    <text evidence="12">The sequence shown here is derived from an EMBL/GenBank/DDBJ whole genome shotgun (WGS) entry which is preliminary data.</text>
</comment>